<feature type="domain" description="Major facilitator superfamily (MFS) profile" evidence="7">
    <location>
        <begin position="29"/>
        <end position="436"/>
    </location>
</feature>
<feature type="transmembrane region" description="Helical" evidence="6">
    <location>
        <begin position="95"/>
        <end position="113"/>
    </location>
</feature>
<dbReference type="AlphaFoldDB" id="A0A848NYK7"/>
<dbReference type="GO" id="GO:0022857">
    <property type="term" value="F:transmembrane transporter activity"/>
    <property type="evidence" value="ECO:0007669"/>
    <property type="project" value="InterPro"/>
</dbReference>
<feature type="transmembrane region" description="Helical" evidence="6">
    <location>
        <begin position="21"/>
        <end position="43"/>
    </location>
</feature>
<feature type="transmembrane region" description="Helical" evidence="6">
    <location>
        <begin position="153"/>
        <end position="176"/>
    </location>
</feature>
<feature type="transmembrane region" description="Helical" evidence="6">
    <location>
        <begin position="253"/>
        <end position="274"/>
    </location>
</feature>
<evidence type="ECO:0000256" key="2">
    <source>
        <dbReference type="ARBA" id="ARBA00022448"/>
    </source>
</evidence>
<evidence type="ECO:0000256" key="3">
    <source>
        <dbReference type="ARBA" id="ARBA00022692"/>
    </source>
</evidence>
<reference evidence="8 9" key="1">
    <citation type="submission" date="2020-04" db="EMBL/GenBank/DDBJ databases">
        <title>Ralstonia insidiosa genome sequencing and assembly.</title>
        <authorList>
            <person name="Martins R.C.R."/>
            <person name="Perdigao-Neto L.V."/>
            <person name="Levin A.S.S."/>
            <person name="Costa S.F."/>
        </authorList>
    </citation>
    <scope>NUCLEOTIDE SEQUENCE [LARGE SCALE GENOMIC DNA]</scope>
    <source>
        <strain evidence="8 9">5047</strain>
    </source>
</reference>
<dbReference type="SUPFAM" id="SSF103473">
    <property type="entry name" value="MFS general substrate transporter"/>
    <property type="match status" value="1"/>
</dbReference>
<feature type="transmembrane region" description="Helical" evidence="6">
    <location>
        <begin position="320"/>
        <end position="338"/>
    </location>
</feature>
<evidence type="ECO:0000256" key="6">
    <source>
        <dbReference type="SAM" id="Phobius"/>
    </source>
</evidence>
<feature type="transmembrane region" description="Helical" evidence="6">
    <location>
        <begin position="286"/>
        <end position="308"/>
    </location>
</feature>
<dbReference type="InterPro" id="IPR020846">
    <property type="entry name" value="MFS_dom"/>
</dbReference>
<dbReference type="GO" id="GO:0016020">
    <property type="term" value="C:membrane"/>
    <property type="evidence" value="ECO:0007669"/>
    <property type="project" value="UniProtKB-SubCell"/>
</dbReference>
<dbReference type="EMBL" id="JABBZM010000006">
    <property type="protein sequence ID" value="NMV38033.1"/>
    <property type="molecule type" value="Genomic_DNA"/>
</dbReference>
<evidence type="ECO:0000256" key="5">
    <source>
        <dbReference type="ARBA" id="ARBA00023136"/>
    </source>
</evidence>
<dbReference type="InterPro" id="IPR011701">
    <property type="entry name" value="MFS"/>
</dbReference>
<keyword evidence="3 6" id="KW-0812">Transmembrane</keyword>
<dbReference type="Proteomes" id="UP000575469">
    <property type="component" value="Unassembled WGS sequence"/>
</dbReference>
<protein>
    <submittedName>
        <fullName evidence="8">MFS transporter</fullName>
    </submittedName>
</protein>
<comment type="caution">
    <text evidence="8">The sequence shown here is derived from an EMBL/GenBank/DDBJ whole genome shotgun (WGS) entry which is preliminary data.</text>
</comment>
<accession>A0A848NYK7</accession>
<dbReference type="PANTHER" id="PTHR43791:SF36">
    <property type="entry name" value="TRANSPORTER, PUTATIVE (AFU_ORTHOLOGUE AFUA_6G08340)-RELATED"/>
    <property type="match status" value="1"/>
</dbReference>
<keyword evidence="5 6" id="KW-0472">Membrane</keyword>
<proteinExistence type="predicted"/>
<dbReference type="PROSITE" id="PS50850">
    <property type="entry name" value="MFS"/>
    <property type="match status" value="1"/>
</dbReference>
<evidence type="ECO:0000313" key="9">
    <source>
        <dbReference type="Proteomes" id="UP000575469"/>
    </source>
</evidence>
<gene>
    <name evidence="8" type="ORF">HGR00_08945</name>
</gene>
<dbReference type="Pfam" id="PF07690">
    <property type="entry name" value="MFS_1"/>
    <property type="match status" value="1"/>
</dbReference>
<feature type="transmembrane region" description="Helical" evidence="6">
    <location>
        <begin position="119"/>
        <end position="141"/>
    </location>
</feature>
<feature type="transmembrane region" description="Helical" evidence="6">
    <location>
        <begin position="188"/>
        <end position="210"/>
    </location>
</feature>
<dbReference type="CDD" id="cd17319">
    <property type="entry name" value="MFS_ExuT_GudP_like"/>
    <property type="match status" value="1"/>
</dbReference>
<evidence type="ECO:0000256" key="1">
    <source>
        <dbReference type="ARBA" id="ARBA00004141"/>
    </source>
</evidence>
<evidence type="ECO:0000256" key="4">
    <source>
        <dbReference type="ARBA" id="ARBA00022989"/>
    </source>
</evidence>
<name>A0A848NYK7_9RALS</name>
<dbReference type="FunFam" id="1.20.1250.20:FF:000018">
    <property type="entry name" value="MFS transporter permease"/>
    <property type="match status" value="1"/>
</dbReference>
<sequence>MEKTLAPADLRPLAQPNDDALFAKVNWHLLPLLITCYVIAYLDRINIGFAQLQMKHSLPFSDAVYAAGAGIFFVGYFLFEVPSNLILERIGARKTLLRIMVCWGLCAAAMIFVQTPMQFYALRFALGAFEAGFFPGVILYLTYWYPSSRRAKAISTFMVALPIAGIIAGPASGWLMKFMDGVLDLHGWQWLFVVHGLPAPLLGIVAYFTLKDRPEDAAWLTHGEKTTLRRLLSQDTTRAGHGALGSLLRDPKVYLLSLTYFLFLGASYAVVFWTPTLIKSWGVADVFIVGLLAGIPAVVGAATMVLVGRSSDRHQERRRHFACMAVLAALGLFLTIFAKGHLVWSIVALAVVAVGKSSTTPLFFAAVSEYVPRKTAAGGIALISSLGNLGPSVMPSITTWITGATGSPVPGLAFVMALYLCAAALLMRVLRHKPAYA</sequence>
<keyword evidence="4 6" id="KW-1133">Transmembrane helix</keyword>
<organism evidence="8 9">
    <name type="scientific">Ralstonia insidiosa</name>
    <dbReference type="NCBI Taxonomy" id="190721"/>
    <lineage>
        <taxon>Bacteria</taxon>
        <taxon>Pseudomonadati</taxon>
        <taxon>Pseudomonadota</taxon>
        <taxon>Betaproteobacteria</taxon>
        <taxon>Burkholderiales</taxon>
        <taxon>Burkholderiaceae</taxon>
        <taxon>Ralstonia</taxon>
    </lineage>
</organism>
<feature type="transmembrane region" description="Helical" evidence="6">
    <location>
        <begin position="379"/>
        <end position="403"/>
    </location>
</feature>
<feature type="transmembrane region" description="Helical" evidence="6">
    <location>
        <begin position="63"/>
        <end position="83"/>
    </location>
</feature>
<evidence type="ECO:0000313" key="8">
    <source>
        <dbReference type="EMBL" id="NMV38033.1"/>
    </source>
</evidence>
<feature type="transmembrane region" description="Helical" evidence="6">
    <location>
        <begin position="344"/>
        <end position="367"/>
    </location>
</feature>
<dbReference type="InterPro" id="IPR036259">
    <property type="entry name" value="MFS_trans_sf"/>
</dbReference>
<dbReference type="PANTHER" id="PTHR43791">
    <property type="entry name" value="PERMEASE-RELATED"/>
    <property type="match status" value="1"/>
</dbReference>
<evidence type="ECO:0000259" key="7">
    <source>
        <dbReference type="PROSITE" id="PS50850"/>
    </source>
</evidence>
<comment type="subcellular location">
    <subcellularLocation>
        <location evidence="1">Membrane</location>
        <topology evidence="1">Multi-pass membrane protein</topology>
    </subcellularLocation>
</comment>
<dbReference type="Gene3D" id="1.20.1250.20">
    <property type="entry name" value="MFS general substrate transporter like domains"/>
    <property type="match status" value="2"/>
</dbReference>
<dbReference type="RefSeq" id="WP_169339901.1">
    <property type="nucleotide sequence ID" value="NZ_JABBZM010000006.1"/>
</dbReference>
<feature type="transmembrane region" description="Helical" evidence="6">
    <location>
        <begin position="409"/>
        <end position="430"/>
    </location>
</feature>
<keyword evidence="2" id="KW-0813">Transport</keyword>